<feature type="compositionally biased region" description="Basic and acidic residues" evidence="1">
    <location>
        <begin position="311"/>
        <end position="322"/>
    </location>
</feature>
<keyword evidence="2" id="KW-0732">Signal</keyword>
<dbReference type="AlphaFoldDB" id="A0A811N6H9"/>
<feature type="chain" id="PRO_5032908861" description="DUF1664 domain-containing protein" evidence="2">
    <location>
        <begin position="17"/>
        <end position="366"/>
    </location>
</feature>
<evidence type="ECO:0000313" key="4">
    <source>
        <dbReference type="EMBL" id="CAD6215420.1"/>
    </source>
</evidence>
<evidence type="ECO:0000259" key="3">
    <source>
        <dbReference type="Pfam" id="PF07889"/>
    </source>
</evidence>
<dbReference type="InterPro" id="IPR012458">
    <property type="entry name" value="DUF1664"/>
</dbReference>
<evidence type="ECO:0000256" key="1">
    <source>
        <dbReference type="SAM" id="MobiDB-lite"/>
    </source>
</evidence>
<feature type="region of interest" description="Disordered" evidence="1">
    <location>
        <begin position="229"/>
        <end position="253"/>
    </location>
</feature>
<feature type="compositionally biased region" description="Low complexity" evidence="1">
    <location>
        <begin position="324"/>
        <end position="337"/>
    </location>
</feature>
<evidence type="ECO:0000313" key="5">
    <source>
        <dbReference type="Proteomes" id="UP000604825"/>
    </source>
</evidence>
<feature type="compositionally biased region" description="Polar residues" evidence="1">
    <location>
        <begin position="230"/>
        <end position="244"/>
    </location>
</feature>
<feature type="signal peptide" evidence="2">
    <location>
        <begin position="1"/>
        <end position="16"/>
    </location>
</feature>
<reference evidence="4" key="1">
    <citation type="submission" date="2020-10" db="EMBL/GenBank/DDBJ databases">
        <authorList>
            <person name="Han B."/>
            <person name="Lu T."/>
            <person name="Zhao Q."/>
            <person name="Huang X."/>
            <person name="Zhao Y."/>
        </authorList>
    </citation>
    <scope>NUCLEOTIDE SEQUENCE</scope>
</reference>
<sequence>MVFGNVFIVFGSGVAGSVLTGDAKLPKLGDVFSGAAKFVKKHGKEGGDAKSGSSDQNQLLSQINNLREQIHTLATTPNTIVTPAANSGPGVYTITAVVVAGAIGYAYIKWKGWKLSDMMFVTKRGLSDACTAVGNHLDQVSDSVVVTRKHLAGRIDRVDISLDETQQIIEGTRDEVGIIHGDLSAFQEDLQSVNLVVRTLESKMGRLESSQDQTVDGINHLCEFTRKMEPSQNANVRQVSSSSIPAVMDSSSERIVGRASCLPRLALESPISSPVAESPRAETSLQASPAAKRPETTSQEQEGVSRTCRARNREGSSEEKSSHSHGPSALSSAKAASMKTQNPSSSRLGGLWMPVLGTLLRASALS</sequence>
<comment type="caution">
    <text evidence="4">The sequence shown here is derived from an EMBL/GenBank/DDBJ whole genome shotgun (WGS) entry which is preliminary data.</text>
</comment>
<dbReference type="Pfam" id="PF07889">
    <property type="entry name" value="DUF1664"/>
    <property type="match status" value="1"/>
</dbReference>
<dbReference type="Proteomes" id="UP000604825">
    <property type="component" value="Unassembled WGS sequence"/>
</dbReference>
<feature type="region of interest" description="Disordered" evidence="1">
    <location>
        <begin position="271"/>
        <end position="350"/>
    </location>
</feature>
<feature type="domain" description="DUF1664" evidence="3">
    <location>
        <begin position="90"/>
        <end position="211"/>
    </location>
</feature>
<dbReference type="PANTHER" id="PTHR47289">
    <property type="entry name" value="TRANSCRIPTION FACTOR, PUTATIVE (DUF1664)-RELATED"/>
    <property type="match status" value="1"/>
</dbReference>
<dbReference type="OrthoDB" id="544175at2759"/>
<feature type="compositionally biased region" description="Polar residues" evidence="1">
    <location>
        <begin position="338"/>
        <end position="347"/>
    </location>
</feature>
<evidence type="ECO:0000256" key="2">
    <source>
        <dbReference type="SAM" id="SignalP"/>
    </source>
</evidence>
<accession>A0A811N6H9</accession>
<protein>
    <recommendedName>
        <fullName evidence="3">DUF1664 domain-containing protein</fullName>
    </recommendedName>
</protein>
<dbReference type="PANTHER" id="PTHR47289:SF3">
    <property type="entry name" value="OS01G0112300 PROTEIN"/>
    <property type="match status" value="1"/>
</dbReference>
<gene>
    <name evidence="4" type="ORF">NCGR_LOCUS10674</name>
</gene>
<dbReference type="EMBL" id="CAJGYO010000002">
    <property type="protein sequence ID" value="CAD6215420.1"/>
    <property type="molecule type" value="Genomic_DNA"/>
</dbReference>
<proteinExistence type="predicted"/>
<keyword evidence="5" id="KW-1185">Reference proteome</keyword>
<name>A0A811N6H9_9POAL</name>
<organism evidence="4 5">
    <name type="scientific">Miscanthus lutarioriparius</name>
    <dbReference type="NCBI Taxonomy" id="422564"/>
    <lineage>
        <taxon>Eukaryota</taxon>
        <taxon>Viridiplantae</taxon>
        <taxon>Streptophyta</taxon>
        <taxon>Embryophyta</taxon>
        <taxon>Tracheophyta</taxon>
        <taxon>Spermatophyta</taxon>
        <taxon>Magnoliopsida</taxon>
        <taxon>Liliopsida</taxon>
        <taxon>Poales</taxon>
        <taxon>Poaceae</taxon>
        <taxon>PACMAD clade</taxon>
        <taxon>Panicoideae</taxon>
        <taxon>Andropogonodae</taxon>
        <taxon>Andropogoneae</taxon>
        <taxon>Saccharinae</taxon>
        <taxon>Miscanthus</taxon>
    </lineage>
</organism>